<feature type="transmembrane region" description="Helical" evidence="3">
    <location>
        <begin position="128"/>
        <end position="147"/>
    </location>
</feature>
<feature type="transmembrane region" description="Helical" evidence="3">
    <location>
        <begin position="38"/>
        <end position="59"/>
    </location>
</feature>
<keyword evidence="3" id="KW-0472">Membrane</keyword>
<comment type="similarity">
    <text evidence="2">Belongs to the CDP-alcohol phosphatidyltransferase class-I family.</text>
</comment>
<sequence length="301" mass="33040">MQLAEPVRRTLEIEEFTNRICIHPLAGWLARRFASIGITPNAVSLFGMACGIAASFAYFRYDRTGFVIAGFGLMILWHVMDGADGQLARLTNAQSEIGRVLDGICDYVTFIGVYAALALRLGARDGGWAWVVIVLAGACHAVQSAVYERQREEYERWGLGRNKGGPAGPGAAAVPASPVAALFRTAWRLYAGVQSFASVPDANVRRELAAGEARLPVEQFRQRYRETFAPSVRRWSVLSANTRTMGIFAFALCGVPLFYFYAEIAGLSAILVLLLVGQQRRYRRFAASLAVAGQRLAVRNR</sequence>
<evidence type="ECO:0000256" key="2">
    <source>
        <dbReference type="RuleBase" id="RU003750"/>
    </source>
</evidence>
<dbReference type="EMBL" id="VCDI01000005">
    <property type="protein sequence ID" value="TLU71738.1"/>
    <property type="molecule type" value="Genomic_DNA"/>
</dbReference>
<dbReference type="Proteomes" id="UP000305654">
    <property type="component" value="Unassembled WGS sequence"/>
</dbReference>
<dbReference type="Pfam" id="PF01066">
    <property type="entry name" value="CDP-OH_P_transf"/>
    <property type="match status" value="1"/>
</dbReference>
<gene>
    <name evidence="4" type="ORF">FE263_14820</name>
</gene>
<feature type="transmembrane region" description="Helical" evidence="3">
    <location>
        <begin position="104"/>
        <end position="122"/>
    </location>
</feature>
<organism evidence="4 5">
    <name type="scientific">Lichenicoccus roseus</name>
    <dbReference type="NCBI Taxonomy" id="2683649"/>
    <lineage>
        <taxon>Bacteria</taxon>
        <taxon>Pseudomonadati</taxon>
        <taxon>Pseudomonadota</taxon>
        <taxon>Alphaproteobacteria</taxon>
        <taxon>Acetobacterales</taxon>
        <taxon>Acetobacteraceae</taxon>
        <taxon>Lichenicoccus</taxon>
    </lineage>
</organism>
<dbReference type="OrthoDB" id="7390033at2"/>
<dbReference type="InterPro" id="IPR043130">
    <property type="entry name" value="CDP-OH_PTrfase_TM_dom"/>
</dbReference>
<dbReference type="InterPro" id="IPR000462">
    <property type="entry name" value="CDP-OH_P_trans"/>
</dbReference>
<evidence type="ECO:0000313" key="5">
    <source>
        <dbReference type="Proteomes" id="UP000305654"/>
    </source>
</evidence>
<dbReference type="GO" id="GO:0008654">
    <property type="term" value="P:phospholipid biosynthetic process"/>
    <property type="evidence" value="ECO:0007669"/>
    <property type="project" value="InterPro"/>
</dbReference>
<dbReference type="PROSITE" id="PS00379">
    <property type="entry name" value="CDP_ALCOHOL_P_TRANSF"/>
    <property type="match status" value="1"/>
</dbReference>
<keyword evidence="5" id="KW-1185">Reference proteome</keyword>
<dbReference type="RefSeq" id="WP_138326808.1">
    <property type="nucleotide sequence ID" value="NZ_VCDI01000005.1"/>
</dbReference>
<keyword evidence="3" id="KW-1133">Transmembrane helix</keyword>
<dbReference type="GO" id="GO:0016020">
    <property type="term" value="C:membrane"/>
    <property type="evidence" value="ECO:0007669"/>
    <property type="project" value="InterPro"/>
</dbReference>
<dbReference type="GO" id="GO:0016780">
    <property type="term" value="F:phosphotransferase activity, for other substituted phosphate groups"/>
    <property type="evidence" value="ECO:0007669"/>
    <property type="project" value="InterPro"/>
</dbReference>
<dbReference type="InterPro" id="IPR048254">
    <property type="entry name" value="CDP_ALCOHOL_P_TRANSF_CS"/>
</dbReference>
<dbReference type="AlphaFoldDB" id="A0A5R9JBS7"/>
<evidence type="ECO:0000256" key="1">
    <source>
        <dbReference type="ARBA" id="ARBA00022679"/>
    </source>
</evidence>
<comment type="caution">
    <text evidence="4">The sequence shown here is derived from an EMBL/GenBank/DDBJ whole genome shotgun (WGS) entry which is preliminary data.</text>
</comment>
<protein>
    <submittedName>
        <fullName evidence="4">CDP-diacylglycerol--serine O-phosphatidyltransferase</fullName>
    </submittedName>
</protein>
<evidence type="ECO:0000256" key="3">
    <source>
        <dbReference type="SAM" id="Phobius"/>
    </source>
</evidence>
<feature type="transmembrane region" description="Helical" evidence="3">
    <location>
        <begin position="65"/>
        <end position="83"/>
    </location>
</feature>
<keyword evidence="1 2" id="KW-0808">Transferase</keyword>
<proteinExistence type="inferred from homology"/>
<name>A0A5R9JBS7_9PROT</name>
<keyword evidence="3" id="KW-0812">Transmembrane</keyword>
<accession>A0A5R9JBS7</accession>
<feature type="transmembrane region" description="Helical" evidence="3">
    <location>
        <begin position="258"/>
        <end position="276"/>
    </location>
</feature>
<evidence type="ECO:0000313" key="4">
    <source>
        <dbReference type="EMBL" id="TLU71738.1"/>
    </source>
</evidence>
<reference evidence="4 5" key="1">
    <citation type="submission" date="2019-05" db="EMBL/GenBank/DDBJ databases">
        <authorList>
            <person name="Pankratov T."/>
            <person name="Grouzdev D."/>
        </authorList>
    </citation>
    <scope>NUCLEOTIDE SEQUENCE [LARGE SCALE GENOMIC DNA]</scope>
    <source>
        <strain evidence="4 5">KEBCLARHB70R</strain>
    </source>
</reference>
<dbReference type="Gene3D" id="1.20.120.1760">
    <property type="match status" value="1"/>
</dbReference>